<proteinExistence type="predicted"/>
<dbReference type="PANTHER" id="PTHR30528:SF0">
    <property type="entry name" value="CYTOPLASMIC PROTEIN"/>
    <property type="match status" value="1"/>
</dbReference>
<accession>A0A0S6VSB3</accession>
<organism evidence="1">
    <name type="scientific">Candidatus Moduliflexus flocculans</name>
    <dbReference type="NCBI Taxonomy" id="1499966"/>
    <lineage>
        <taxon>Bacteria</taxon>
        <taxon>Candidatus Moduliflexota</taxon>
        <taxon>Candidatus Moduliflexia</taxon>
        <taxon>Candidatus Moduliflexales</taxon>
        <taxon>Candidatus Moduliflexaceae</taxon>
    </lineage>
</organism>
<dbReference type="Pfam" id="PF06224">
    <property type="entry name" value="AlkZ-like"/>
    <property type="match status" value="1"/>
</dbReference>
<dbReference type="STRING" id="1499966.U14_01437"/>
<protein>
    <recommendedName>
        <fullName evidence="3">Cytoplasmic protein</fullName>
    </recommendedName>
</protein>
<evidence type="ECO:0000313" key="1">
    <source>
        <dbReference type="EMBL" id="GAK50210.1"/>
    </source>
</evidence>
<dbReference type="PANTHER" id="PTHR30528">
    <property type="entry name" value="CYTOPLASMIC PROTEIN"/>
    <property type="match status" value="1"/>
</dbReference>
<dbReference type="Proteomes" id="UP000030700">
    <property type="component" value="Unassembled WGS sequence"/>
</dbReference>
<dbReference type="EMBL" id="DF820456">
    <property type="protein sequence ID" value="GAK50210.1"/>
    <property type="molecule type" value="Genomic_DNA"/>
</dbReference>
<sequence>MEQMTLTKQEARRFLLAHQHLWPPYALEGKSGVVQYIRHVGCIQFDPLNIVGHNHDLALQARITDFQPAMMQELLYADRQLLDGWDKNMSIYHVEDWPYFQRYREQNRKQPRRSGEKIEAALHHVRRAIEERGPLSSLDLEMKQVVDWWWSPTTLARAALESMYLWGELVIHHKVHTRRVYDFASRHLPQELLSAADPNESDEQFYEWYALRRIGSMGLLWNKSGDGWLGIADFKSAKRQAAINALLKQEKIVEAQVEGINAPLYLRSCDLPFLQTIRDTEEMLPRASILAPLDNLLWERRLLEAIFDFTYRWEVYKPVHEREYGYYVLPVLYGDRFVARFEPGRDKESGVLQIKQWWWESGIKPNEPLKAELHRCFQRFLRYLNCEKIVIDRKIATLNAIEWLLSQ</sequence>
<dbReference type="HOGENOM" id="CLU_043035_0_1_0"/>
<dbReference type="AlphaFoldDB" id="A0A0S6VSB3"/>
<reference evidence="1" key="1">
    <citation type="journal article" date="2015" name="PeerJ">
        <title>First genomic representation of candidate bacterial phylum KSB3 points to enhanced environmental sensing as a trigger of wastewater bulking.</title>
        <authorList>
            <person name="Sekiguchi Y."/>
            <person name="Ohashi A."/>
            <person name="Parks D.H."/>
            <person name="Yamauchi T."/>
            <person name="Tyson G.W."/>
            <person name="Hugenholtz P."/>
        </authorList>
    </citation>
    <scope>NUCLEOTIDE SEQUENCE [LARGE SCALE GENOMIC DNA]</scope>
</reference>
<evidence type="ECO:0008006" key="3">
    <source>
        <dbReference type="Google" id="ProtNLM"/>
    </source>
</evidence>
<keyword evidence="2" id="KW-1185">Reference proteome</keyword>
<evidence type="ECO:0000313" key="2">
    <source>
        <dbReference type="Proteomes" id="UP000030700"/>
    </source>
</evidence>
<name>A0A0S6VSB3_9BACT</name>
<dbReference type="InterPro" id="IPR009351">
    <property type="entry name" value="AlkZ-like"/>
</dbReference>
<gene>
    <name evidence="1" type="ORF">U14_01437</name>
</gene>